<evidence type="ECO:0000313" key="15">
    <source>
        <dbReference type="EMBL" id="OGY45841.1"/>
    </source>
</evidence>
<keyword evidence="14" id="KW-0573">Peptidoglycan synthesis</keyword>
<evidence type="ECO:0000256" key="2">
    <source>
        <dbReference type="ARBA" id="ARBA00010621"/>
    </source>
</evidence>
<evidence type="ECO:0000256" key="10">
    <source>
        <dbReference type="ARBA" id="ARBA00023251"/>
    </source>
</evidence>
<dbReference type="EC" id="3.6.1.27" evidence="3 14"/>
<keyword evidence="9 14" id="KW-0472">Membrane</keyword>
<feature type="transmembrane region" description="Helical" evidence="14">
    <location>
        <begin position="118"/>
        <end position="135"/>
    </location>
</feature>
<dbReference type="HAMAP" id="MF_01006">
    <property type="entry name" value="Undec_diphosphatase"/>
    <property type="match status" value="1"/>
</dbReference>
<dbReference type="GO" id="GO:0050380">
    <property type="term" value="F:undecaprenyl-diphosphatase activity"/>
    <property type="evidence" value="ECO:0007669"/>
    <property type="project" value="UniProtKB-UniRule"/>
</dbReference>
<keyword evidence="7 14" id="KW-0378">Hydrolase</keyword>
<evidence type="ECO:0000256" key="4">
    <source>
        <dbReference type="ARBA" id="ARBA00021581"/>
    </source>
</evidence>
<keyword evidence="8 14" id="KW-1133">Transmembrane helix</keyword>
<evidence type="ECO:0000256" key="8">
    <source>
        <dbReference type="ARBA" id="ARBA00022989"/>
    </source>
</evidence>
<feature type="transmembrane region" description="Helical" evidence="14">
    <location>
        <begin position="43"/>
        <end position="69"/>
    </location>
</feature>
<evidence type="ECO:0000256" key="7">
    <source>
        <dbReference type="ARBA" id="ARBA00022801"/>
    </source>
</evidence>
<dbReference type="Proteomes" id="UP000178432">
    <property type="component" value="Unassembled WGS sequence"/>
</dbReference>
<evidence type="ECO:0000256" key="6">
    <source>
        <dbReference type="ARBA" id="ARBA00022692"/>
    </source>
</evidence>
<keyword evidence="5 14" id="KW-1003">Cell membrane</keyword>
<evidence type="ECO:0000256" key="14">
    <source>
        <dbReference type="HAMAP-Rule" id="MF_01006"/>
    </source>
</evidence>
<feature type="transmembrane region" description="Helical" evidence="14">
    <location>
        <begin position="221"/>
        <end position="240"/>
    </location>
</feature>
<evidence type="ECO:0000256" key="3">
    <source>
        <dbReference type="ARBA" id="ARBA00012374"/>
    </source>
</evidence>
<dbReference type="PANTHER" id="PTHR30622:SF4">
    <property type="entry name" value="UNDECAPRENYL-DIPHOSPHATASE"/>
    <property type="match status" value="1"/>
</dbReference>
<sequence length="273" mass="29655">MNEILFSILAGIIQGLTEFLPVSSSGHLVVFHDLFGFEFVNNLAFDAILHLGTLAAILGVFLPELWRYFLAGLQSLKKWDLRNNKEQLLAWYILVATMPAAIIGLLFGDFIESALRNLTLVGIMLIVFGILLYLADGYSAKVKTISQLSFFDSLLVGLAQVLALVPGVSRSGITIIAGLSRKLNRPEAARFSFLISAPIILGAGAKKIFDLTAAASLNSADLAALALGFIASAATGYLVIKFFLKFLQSHSLKVFAVYRIILGILILSILFFK</sequence>
<comment type="subcellular location">
    <subcellularLocation>
        <location evidence="1 14">Cell membrane</location>
        <topology evidence="1 14">Multi-pass membrane protein</topology>
    </subcellularLocation>
</comment>
<feature type="transmembrane region" description="Helical" evidence="14">
    <location>
        <begin position="89"/>
        <end position="111"/>
    </location>
</feature>
<protein>
    <recommendedName>
        <fullName evidence="4 14">Undecaprenyl-diphosphatase</fullName>
        <ecNumber evidence="3 14">3.6.1.27</ecNumber>
    </recommendedName>
    <alternativeName>
        <fullName evidence="12 14">Bacitracin resistance protein</fullName>
    </alternativeName>
    <alternativeName>
        <fullName evidence="11 14">Undecaprenyl pyrophosphate phosphatase</fullName>
    </alternativeName>
</protein>
<feature type="transmembrane region" description="Helical" evidence="14">
    <location>
        <begin position="191"/>
        <end position="209"/>
    </location>
</feature>
<reference evidence="15 16" key="1">
    <citation type="journal article" date="2016" name="Nat. Commun.">
        <title>Thousands of microbial genomes shed light on interconnected biogeochemical processes in an aquifer system.</title>
        <authorList>
            <person name="Anantharaman K."/>
            <person name="Brown C.T."/>
            <person name="Hug L.A."/>
            <person name="Sharon I."/>
            <person name="Castelle C.J."/>
            <person name="Probst A.J."/>
            <person name="Thomas B.C."/>
            <person name="Singh A."/>
            <person name="Wilkins M.J."/>
            <person name="Karaoz U."/>
            <person name="Brodie E.L."/>
            <person name="Williams K.H."/>
            <person name="Hubbard S.S."/>
            <person name="Banfield J.F."/>
        </authorList>
    </citation>
    <scope>NUCLEOTIDE SEQUENCE [LARGE SCALE GENOMIC DNA]</scope>
</reference>
<dbReference type="GO" id="GO:0008360">
    <property type="term" value="P:regulation of cell shape"/>
    <property type="evidence" value="ECO:0007669"/>
    <property type="project" value="UniProtKB-KW"/>
</dbReference>
<dbReference type="GO" id="GO:0005886">
    <property type="term" value="C:plasma membrane"/>
    <property type="evidence" value="ECO:0007669"/>
    <property type="project" value="UniProtKB-SubCell"/>
</dbReference>
<dbReference type="AlphaFoldDB" id="A0A1G1Y0U4"/>
<dbReference type="GO" id="GO:0009252">
    <property type="term" value="P:peptidoglycan biosynthetic process"/>
    <property type="evidence" value="ECO:0007669"/>
    <property type="project" value="UniProtKB-KW"/>
</dbReference>
<dbReference type="EMBL" id="MHIF01000071">
    <property type="protein sequence ID" value="OGY45841.1"/>
    <property type="molecule type" value="Genomic_DNA"/>
</dbReference>
<dbReference type="InterPro" id="IPR003824">
    <property type="entry name" value="UppP"/>
</dbReference>
<feature type="transmembrane region" description="Helical" evidence="14">
    <location>
        <begin position="252"/>
        <end position="272"/>
    </location>
</feature>
<proteinExistence type="inferred from homology"/>
<dbReference type="Pfam" id="PF02673">
    <property type="entry name" value="BacA"/>
    <property type="match status" value="1"/>
</dbReference>
<dbReference type="PANTHER" id="PTHR30622">
    <property type="entry name" value="UNDECAPRENYL-DIPHOSPHATASE"/>
    <property type="match status" value="1"/>
</dbReference>
<keyword evidence="14" id="KW-0961">Cell wall biogenesis/degradation</keyword>
<dbReference type="GO" id="GO:0046677">
    <property type="term" value="P:response to antibiotic"/>
    <property type="evidence" value="ECO:0007669"/>
    <property type="project" value="UniProtKB-UniRule"/>
</dbReference>
<evidence type="ECO:0000256" key="13">
    <source>
        <dbReference type="ARBA" id="ARBA00047594"/>
    </source>
</evidence>
<accession>A0A1G1Y0U4</accession>
<dbReference type="GO" id="GO:0071555">
    <property type="term" value="P:cell wall organization"/>
    <property type="evidence" value="ECO:0007669"/>
    <property type="project" value="UniProtKB-KW"/>
</dbReference>
<evidence type="ECO:0000256" key="5">
    <source>
        <dbReference type="ARBA" id="ARBA00022475"/>
    </source>
</evidence>
<comment type="function">
    <text evidence="14">Catalyzes the dephosphorylation of undecaprenyl diphosphate (UPP). Confers resistance to bacitracin.</text>
</comment>
<keyword evidence="14" id="KW-0133">Cell shape</keyword>
<gene>
    <name evidence="14" type="primary">uppP</name>
    <name evidence="15" type="ORF">A2663_01905</name>
</gene>
<keyword evidence="6 14" id="KW-0812">Transmembrane</keyword>
<comment type="catalytic activity">
    <reaction evidence="13 14">
        <text>di-trans,octa-cis-undecaprenyl diphosphate + H2O = di-trans,octa-cis-undecaprenyl phosphate + phosphate + H(+)</text>
        <dbReference type="Rhea" id="RHEA:28094"/>
        <dbReference type="ChEBI" id="CHEBI:15377"/>
        <dbReference type="ChEBI" id="CHEBI:15378"/>
        <dbReference type="ChEBI" id="CHEBI:43474"/>
        <dbReference type="ChEBI" id="CHEBI:58405"/>
        <dbReference type="ChEBI" id="CHEBI:60392"/>
        <dbReference type="EC" id="3.6.1.27"/>
    </reaction>
</comment>
<comment type="miscellaneous">
    <text evidence="14">Bacitracin is thought to be involved in the inhibition of peptidoglycan synthesis by sequestering undecaprenyl diphosphate, thereby reducing the pool of lipid carrier available.</text>
</comment>
<keyword evidence="10 14" id="KW-0046">Antibiotic resistance</keyword>
<name>A0A1G1Y0U4_9BACT</name>
<evidence type="ECO:0000256" key="12">
    <source>
        <dbReference type="ARBA" id="ARBA00032932"/>
    </source>
</evidence>
<evidence type="ECO:0000256" key="1">
    <source>
        <dbReference type="ARBA" id="ARBA00004651"/>
    </source>
</evidence>
<organism evidence="15 16">
    <name type="scientific">Candidatus Buchananbacteria bacterium RIFCSPHIGHO2_01_FULL_46_12</name>
    <dbReference type="NCBI Taxonomy" id="1797536"/>
    <lineage>
        <taxon>Bacteria</taxon>
        <taxon>Candidatus Buchananiibacteriota</taxon>
    </lineage>
</organism>
<feature type="transmembrane region" description="Helical" evidence="14">
    <location>
        <begin position="6"/>
        <end position="31"/>
    </location>
</feature>
<evidence type="ECO:0000313" key="16">
    <source>
        <dbReference type="Proteomes" id="UP000178432"/>
    </source>
</evidence>
<dbReference type="NCBIfam" id="TIGR00753">
    <property type="entry name" value="undec_PP_bacA"/>
    <property type="match status" value="1"/>
</dbReference>
<evidence type="ECO:0000256" key="9">
    <source>
        <dbReference type="ARBA" id="ARBA00023136"/>
    </source>
</evidence>
<evidence type="ECO:0000256" key="11">
    <source>
        <dbReference type="ARBA" id="ARBA00032707"/>
    </source>
</evidence>
<comment type="caution">
    <text evidence="15">The sequence shown here is derived from an EMBL/GenBank/DDBJ whole genome shotgun (WGS) entry which is preliminary data.</text>
</comment>
<comment type="similarity">
    <text evidence="2 14">Belongs to the UppP family.</text>
</comment>
<feature type="transmembrane region" description="Helical" evidence="14">
    <location>
        <begin position="155"/>
        <end position="179"/>
    </location>
</feature>